<dbReference type="SUPFAM" id="SSF55961">
    <property type="entry name" value="Bet v1-like"/>
    <property type="match status" value="1"/>
</dbReference>
<dbReference type="Pfam" id="PF00848">
    <property type="entry name" value="Ring_hydroxyl_A"/>
    <property type="match status" value="1"/>
</dbReference>
<keyword evidence="2" id="KW-0001">2Fe-2S</keyword>
<gene>
    <name evidence="8" type="ORF">O0V09_10230</name>
</gene>
<dbReference type="CDD" id="cd03469">
    <property type="entry name" value="Rieske_RO_Alpha_N"/>
    <property type="match status" value="1"/>
</dbReference>
<evidence type="ECO:0000313" key="8">
    <source>
        <dbReference type="EMBL" id="MCZ0865580.1"/>
    </source>
</evidence>
<dbReference type="GO" id="GO:0005506">
    <property type="term" value="F:iron ion binding"/>
    <property type="evidence" value="ECO:0007669"/>
    <property type="project" value="InterPro"/>
</dbReference>
<dbReference type="PANTHER" id="PTHR43756">
    <property type="entry name" value="CHOLINE MONOOXYGENASE, CHLOROPLASTIC"/>
    <property type="match status" value="1"/>
</dbReference>
<dbReference type="RefSeq" id="WP_258331725.1">
    <property type="nucleotide sequence ID" value="NZ_JAPTGG010000007.1"/>
</dbReference>
<sequence>MKTSSAANKPLQQLLDEISENANKNIQKAHSLSPQAYTSQAFNQLELEKIFRTDWICIGRSCELPEAGDYLTSEIAEQPIYTIRNADNEIRSYSNVCLHRLMVLLEGKGKQTRPIVCPYHAWTYQTDGQLVRGPEMHCREGFDPSEHRLPEVRTELWEGWIYVTLNDDASAISDQLEPLREILAPYHMENYVQITQSDSTWDTNWKCLAENFMESYHLPRAHRGTIGPISPLADMEMTPGTEHFNYHLIRKKEGVAGIAHPDNTALTGQWRNTTVLASIYPSHLIAVAPDYFWYLSLQPKGVDKVQVRYGVSIAPEVLAEKTEEDKKDFIEKTISFFNSVNEEDKLVVEGIFRGAKGMLSGGGPLCRLEESNLEFYQYLARKLN</sequence>
<evidence type="ECO:0000256" key="3">
    <source>
        <dbReference type="ARBA" id="ARBA00022723"/>
    </source>
</evidence>
<evidence type="ECO:0000313" key="9">
    <source>
        <dbReference type="Proteomes" id="UP001069090"/>
    </source>
</evidence>
<dbReference type="Proteomes" id="UP001069090">
    <property type="component" value="Unassembled WGS sequence"/>
</dbReference>
<evidence type="ECO:0000259" key="7">
    <source>
        <dbReference type="PROSITE" id="PS51296"/>
    </source>
</evidence>
<dbReference type="InterPro" id="IPR036922">
    <property type="entry name" value="Rieske_2Fe-2S_sf"/>
</dbReference>
<dbReference type="GO" id="GO:0051537">
    <property type="term" value="F:2 iron, 2 sulfur cluster binding"/>
    <property type="evidence" value="ECO:0007669"/>
    <property type="project" value="UniProtKB-KW"/>
</dbReference>
<evidence type="ECO:0000256" key="1">
    <source>
        <dbReference type="ARBA" id="ARBA00001962"/>
    </source>
</evidence>
<feature type="domain" description="Rieske" evidence="7">
    <location>
        <begin position="55"/>
        <end position="163"/>
    </location>
</feature>
<dbReference type="CDD" id="cd08885">
    <property type="entry name" value="RHO_alpha_C_1"/>
    <property type="match status" value="1"/>
</dbReference>
<keyword evidence="4" id="KW-0560">Oxidoreductase</keyword>
<reference evidence="8 9" key="1">
    <citation type="submission" date="2022-12" db="EMBL/GenBank/DDBJ databases">
        <title>Dasania phycosphaerae sp. nov., isolated from particulate material of the south coast of Korea.</title>
        <authorList>
            <person name="Jiang Y."/>
        </authorList>
    </citation>
    <scope>NUCLEOTIDE SEQUENCE [LARGE SCALE GENOMIC DNA]</scope>
    <source>
        <strain evidence="8 9">GY-19</strain>
    </source>
</reference>
<evidence type="ECO:0000256" key="5">
    <source>
        <dbReference type="ARBA" id="ARBA00023004"/>
    </source>
</evidence>
<dbReference type="SUPFAM" id="SSF50022">
    <property type="entry name" value="ISP domain"/>
    <property type="match status" value="1"/>
</dbReference>
<dbReference type="GO" id="GO:0016491">
    <property type="term" value="F:oxidoreductase activity"/>
    <property type="evidence" value="ECO:0007669"/>
    <property type="project" value="UniProtKB-KW"/>
</dbReference>
<dbReference type="InterPro" id="IPR017941">
    <property type="entry name" value="Rieske_2Fe-2S"/>
</dbReference>
<comment type="cofactor">
    <cofactor evidence="1">
        <name>Fe cation</name>
        <dbReference type="ChEBI" id="CHEBI:24875"/>
    </cofactor>
</comment>
<accession>A0A9J6RM86</accession>
<keyword evidence="9" id="KW-1185">Reference proteome</keyword>
<dbReference type="Gene3D" id="3.90.380.10">
    <property type="entry name" value="Naphthalene 1,2-dioxygenase Alpha Subunit, Chain A, domain 1"/>
    <property type="match status" value="2"/>
</dbReference>
<keyword evidence="6" id="KW-0411">Iron-sulfur</keyword>
<comment type="caution">
    <text evidence="8">The sequence shown here is derived from an EMBL/GenBank/DDBJ whole genome shotgun (WGS) entry which is preliminary data.</text>
</comment>
<keyword evidence="3" id="KW-0479">Metal-binding</keyword>
<dbReference type="EMBL" id="JAPTGG010000007">
    <property type="protein sequence ID" value="MCZ0865580.1"/>
    <property type="molecule type" value="Genomic_DNA"/>
</dbReference>
<proteinExistence type="predicted"/>
<keyword evidence="5" id="KW-0408">Iron</keyword>
<dbReference type="InterPro" id="IPR015879">
    <property type="entry name" value="Ring_hydroxy_dOase_asu_C_dom"/>
</dbReference>
<dbReference type="InterPro" id="IPR001663">
    <property type="entry name" value="Rng_hydr_dOase-A"/>
</dbReference>
<dbReference type="Gene3D" id="2.102.10.10">
    <property type="entry name" value="Rieske [2Fe-2S] iron-sulphur domain"/>
    <property type="match status" value="1"/>
</dbReference>
<dbReference type="PANTHER" id="PTHR43756:SF5">
    <property type="entry name" value="CHOLINE MONOOXYGENASE, CHLOROPLASTIC"/>
    <property type="match status" value="1"/>
</dbReference>
<organism evidence="8 9">
    <name type="scientific">Dasania phycosphaerae</name>
    <dbReference type="NCBI Taxonomy" id="2950436"/>
    <lineage>
        <taxon>Bacteria</taxon>
        <taxon>Pseudomonadati</taxon>
        <taxon>Pseudomonadota</taxon>
        <taxon>Gammaproteobacteria</taxon>
        <taxon>Cellvibrionales</taxon>
        <taxon>Spongiibacteraceae</taxon>
        <taxon>Dasania</taxon>
    </lineage>
</organism>
<name>A0A9J6RM86_9GAMM</name>
<protein>
    <submittedName>
        <fullName evidence="8">Rieske 2Fe-2S domain-containing protein</fullName>
    </submittedName>
</protein>
<evidence type="ECO:0000256" key="2">
    <source>
        <dbReference type="ARBA" id="ARBA00022714"/>
    </source>
</evidence>
<dbReference type="PRINTS" id="PR00090">
    <property type="entry name" value="RNGDIOXGNASE"/>
</dbReference>
<dbReference type="Pfam" id="PF00355">
    <property type="entry name" value="Rieske"/>
    <property type="match status" value="1"/>
</dbReference>
<evidence type="ECO:0000256" key="4">
    <source>
        <dbReference type="ARBA" id="ARBA00023002"/>
    </source>
</evidence>
<dbReference type="AlphaFoldDB" id="A0A9J6RM86"/>
<evidence type="ECO:0000256" key="6">
    <source>
        <dbReference type="ARBA" id="ARBA00023014"/>
    </source>
</evidence>
<dbReference type="PROSITE" id="PS51296">
    <property type="entry name" value="RIESKE"/>
    <property type="match status" value="1"/>
</dbReference>